<evidence type="ECO:0000313" key="4">
    <source>
        <dbReference type="Proteomes" id="UP000198327"/>
    </source>
</evidence>
<dbReference type="AlphaFoldDB" id="A0A239NE40"/>
<gene>
    <name evidence="3" type="ORF">SAMN05421642_13719</name>
</gene>
<sequence>MLKYSSLVVTCLILLTMLATLPDSDATSVAFGLVVTATLAAVAAVVGRRDLLLAVLGARVGFESDQQRRRGSFRRQQRPDEAGRPMPRAPGSVL</sequence>
<feature type="transmembrane region" description="Helical" evidence="2">
    <location>
        <begin position="29"/>
        <end position="47"/>
    </location>
</feature>
<name>A0A239NE40_9NOCA</name>
<keyword evidence="2" id="KW-0472">Membrane</keyword>
<dbReference type="InterPro" id="IPR045635">
    <property type="entry name" value="DUF6412"/>
</dbReference>
<keyword evidence="2" id="KW-0812">Transmembrane</keyword>
<dbReference type="Proteomes" id="UP000198327">
    <property type="component" value="Unassembled WGS sequence"/>
</dbReference>
<dbReference type="EMBL" id="FZOW01000037">
    <property type="protein sequence ID" value="SNT53141.1"/>
    <property type="molecule type" value="Genomic_DNA"/>
</dbReference>
<organism evidence="3 4">
    <name type="scientific">Rhodococcoides kyotonense</name>
    <dbReference type="NCBI Taxonomy" id="398843"/>
    <lineage>
        <taxon>Bacteria</taxon>
        <taxon>Bacillati</taxon>
        <taxon>Actinomycetota</taxon>
        <taxon>Actinomycetes</taxon>
        <taxon>Mycobacteriales</taxon>
        <taxon>Nocardiaceae</taxon>
        <taxon>Rhodococcoides</taxon>
    </lineage>
</organism>
<evidence type="ECO:0000256" key="2">
    <source>
        <dbReference type="SAM" id="Phobius"/>
    </source>
</evidence>
<keyword evidence="2" id="KW-1133">Transmembrane helix</keyword>
<accession>A0A239NE40</accession>
<proteinExistence type="predicted"/>
<keyword evidence="4" id="KW-1185">Reference proteome</keyword>
<feature type="region of interest" description="Disordered" evidence="1">
    <location>
        <begin position="64"/>
        <end position="94"/>
    </location>
</feature>
<dbReference type="Pfam" id="PF19950">
    <property type="entry name" value="DUF6412"/>
    <property type="match status" value="1"/>
</dbReference>
<evidence type="ECO:0000313" key="3">
    <source>
        <dbReference type="EMBL" id="SNT53141.1"/>
    </source>
</evidence>
<protein>
    <submittedName>
        <fullName evidence="3">Uncharacterized protein</fullName>
    </submittedName>
</protein>
<dbReference type="RefSeq" id="WP_089252965.1">
    <property type="nucleotide sequence ID" value="NZ_FZOW01000037.1"/>
</dbReference>
<reference evidence="4" key="1">
    <citation type="submission" date="2017-06" db="EMBL/GenBank/DDBJ databases">
        <authorList>
            <person name="Varghese N."/>
            <person name="Submissions S."/>
        </authorList>
    </citation>
    <scope>NUCLEOTIDE SEQUENCE [LARGE SCALE GENOMIC DNA]</scope>
    <source>
        <strain evidence="4">JCM 23211</strain>
    </source>
</reference>
<evidence type="ECO:0000256" key="1">
    <source>
        <dbReference type="SAM" id="MobiDB-lite"/>
    </source>
</evidence>